<sequence length="423" mass="45836">MPHASDAPHPAPAAQAPHPDATVAALRHYNQGRDPERLALKYAKMRQSPFVFLRGACHLFYPALPALASLTQAPLAWACGDLHFENFGSYKGDDRQAYFDINDFDESALAPCTWDLLRLLTSLQCGADELKASPGQAHVMSQDCILAYRDALRLGKPQWVQGATATGLVADLFTRLQSRHRVDFLNSRTVLHNGQRHLRSDGQKALPANPEQVERVKSFVQQYAQQQNRYPASYFEVCDVARRIAGTGSLGLSRYVVLVAGKGAPDGYLLLDLKAAQSSSLAPVLQGLGMPQPAWPSEAARIVGVQQRLQAVNHAFLDAVTFEGQSCVLRGLQPSEDRVSIGKGRQDTAPLSELAATLGRVLAWDQLRASGRNGSANADALQAFAQTPDWVDELLTAAQTMTALTRQQWQALVASPLGAAGAP</sequence>
<keyword evidence="2" id="KW-1185">Reference proteome</keyword>
<proteinExistence type="predicted"/>
<accession>A0ABT5MZT7</accession>
<dbReference type="EMBL" id="JAQSIP010000003">
    <property type="protein sequence ID" value="MDD0838283.1"/>
    <property type="molecule type" value="Genomic_DNA"/>
</dbReference>
<protein>
    <submittedName>
        <fullName evidence="1">DUF2252 family protein</fullName>
    </submittedName>
</protein>
<dbReference type="InterPro" id="IPR018721">
    <property type="entry name" value="DUF2252"/>
</dbReference>
<evidence type="ECO:0000313" key="2">
    <source>
        <dbReference type="Proteomes" id="UP001528673"/>
    </source>
</evidence>
<organism evidence="1 2">
    <name type="scientific">Curvibacter cyanobacteriorum</name>
    <dbReference type="NCBI Taxonomy" id="3026422"/>
    <lineage>
        <taxon>Bacteria</taxon>
        <taxon>Pseudomonadati</taxon>
        <taxon>Pseudomonadota</taxon>
        <taxon>Betaproteobacteria</taxon>
        <taxon>Burkholderiales</taxon>
        <taxon>Comamonadaceae</taxon>
        <taxon>Curvibacter</taxon>
    </lineage>
</organism>
<dbReference type="PANTHER" id="PTHR39441:SF1">
    <property type="entry name" value="DUF2252 DOMAIN-CONTAINING PROTEIN"/>
    <property type="match status" value="1"/>
</dbReference>
<dbReference type="Pfam" id="PF10009">
    <property type="entry name" value="DUF2252"/>
    <property type="match status" value="1"/>
</dbReference>
<name>A0ABT5MZT7_9BURK</name>
<evidence type="ECO:0000313" key="1">
    <source>
        <dbReference type="EMBL" id="MDD0838283.1"/>
    </source>
</evidence>
<gene>
    <name evidence="1" type="ORF">PSQ40_06845</name>
</gene>
<dbReference type="RefSeq" id="WP_273949999.1">
    <property type="nucleotide sequence ID" value="NZ_JAQSIP010000003.1"/>
</dbReference>
<reference evidence="1 2" key="1">
    <citation type="submission" date="2023-02" db="EMBL/GenBank/DDBJ databases">
        <title>Bacterial whole genomic sequence of Curvibacter sp. HBC61.</title>
        <authorList>
            <person name="Le V."/>
            <person name="Ko S.-R."/>
            <person name="Ahn C.-Y."/>
            <person name="Oh H.-M."/>
        </authorList>
    </citation>
    <scope>NUCLEOTIDE SEQUENCE [LARGE SCALE GENOMIC DNA]</scope>
    <source>
        <strain evidence="1 2">HBC61</strain>
    </source>
</reference>
<comment type="caution">
    <text evidence="1">The sequence shown here is derived from an EMBL/GenBank/DDBJ whole genome shotgun (WGS) entry which is preliminary data.</text>
</comment>
<dbReference type="PANTHER" id="PTHR39441">
    <property type="entry name" value="DUF2252 DOMAIN-CONTAINING PROTEIN"/>
    <property type="match status" value="1"/>
</dbReference>
<dbReference type="Proteomes" id="UP001528673">
    <property type="component" value="Unassembled WGS sequence"/>
</dbReference>